<reference evidence="1" key="1">
    <citation type="submission" date="2020-10" db="EMBL/GenBank/DDBJ databases">
        <title>Taxonomic study of unclassified bacteria belonging to the class Ktedonobacteria.</title>
        <authorList>
            <person name="Yabe S."/>
            <person name="Wang C.M."/>
            <person name="Zheng Y."/>
            <person name="Sakai Y."/>
            <person name="Cavaletti L."/>
            <person name="Monciardini P."/>
            <person name="Donadio S."/>
        </authorList>
    </citation>
    <scope>NUCLEOTIDE SEQUENCE</scope>
    <source>
        <strain evidence="1">ID150040</strain>
    </source>
</reference>
<keyword evidence="2" id="KW-1185">Reference proteome</keyword>
<evidence type="ECO:0000313" key="1">
    <source>
        <dbReference type="EMBL" id="GHP01152.1"/>
    </source>
</evidence>
<dbReference type="Proteomes" id="UP000597444">
    <property type="component" value="Unassembled WGS sequence"/>
</dbReference>
<proteinExistence type="predicted"/>
<accession>A0A8J3J5L5</accession>
<dbReference type="AlphaFoldDB" id="A0A8J3J5L5"/>
<organism evidence="1 2">
    <name type="scientific">Reticulibacter mediterranei</name>
    <dbReference type="NCBI Taxonomy" id="2778369"/>
    <lineage>
        <taxon>Bacteria</taxon>
        <taxon>Bacillati</taxon>
        <taxon>Chloroflexota</taxon>
        <taxon>Ktedonobacteria</taxon>
        <taxon>Ktedonobacterales</taxon>
        <taxon>Reticulibacteraceae</taxon>
        <taxon>Reticulibacter</taxon>
    </lineage>
</organism>
<gene>
    <name evidence="1" type="ORF">KSF_111990</name>
</gene>
<protein>
    <submittedName>
        <fullName evidence="1">Uncharacterized protein</fullName>
    </submittedName>
</protein>
<name>A0A8J3J5L5_9CHLR</name>
<comment type="caution">
    <text evidence="1">The sequence shown here is derived from an EMBL/GenBank/DDBJ whole genome shotgun (WGS) entry which is preliminary data.</text>
</comment>
<evidence type="ECO:0000313" key="2">
    <source>
        <dbReference type="Proteomes" id="UP000597444"/>
    </source>
</evidence>
<dbReference type="EMBL" id="BNJK01000004">
    <property type="protein sequence ID" value="GHP01152.1"/>
    <property type="molecule type" value="Genomic_DNA"/>
</dbReference>
<sequence length="381" mass="41709">MLVIVLGAIASVLWLNMRQPPATKSSYAVVGHAYFVSSGQLNENTSQGIADRLQIALDTIPHPQPNKSYYVWLLSDNDGQTNIAPILLGSSQSGGHIALFYAGNAQHSDLLARYSRLLVTEEDAGLIPTNPSLDQQTWRYAASFSQVKKPGQMDSLLEHLRHLLSQASMSTDMGMDTGTVMAGGLDVQLFRNTLKVLEEAGSIRDARNGGGTAFMRRQLVRMLDYLDGVAYVKMELLPADLSPVMADPLKAHMGLLQVTPAQNPPGYLKEIGNHLRELVMVPGVTPEQKALAIRINAALNMVQFWLQVAHTDAIKLLQMTPQQLLAPTTVALLDDLFTQANNAFVGQTDPNTNQVRAGVVQIHYDIQRLATFDIQPYTAAR</sequence>
<dbReference type="RefSeq" id="WP_220211708.1">
    <property type="nucleotide sequence ID" value="NZ_BNJK01000004.1"/>
</dbReference>